<keyword evidence="1" id="KW-1133">Transmembrane helix</keyword>
<evidence type="ECO:0000313" key="2">
    <source>
        <dbReference type="EMBL" id="OQJ63148.1"/>
    </source>
</evidence>
<organism evidence="2 3">
    <name type="scientific">Clavibacter tessellarius</name>
    <dbReference type="NCBI Taxonomy" id="31965"/>
    <lineage>
        <taxon>Bacteria</taxon>
        <taxon>Bacillati</taxon>
        <taxon>Actinomycetota</taxon>
        <taxon>Actinomycetes</taxon>
        <taxon>Micrococcales</taxon>
        <taxon>Microbacteriaceae</taxon>
        <taxon>Clavibacter</taxon>
    </lineage>
</organism>
<reference evidence="2" key="1">
    <citation type="submission" date="2017-08" db="EMBL/GenBank/DDBJ databases">
        <title>Genomes of multiple Clavibacter strains from different subspecies.</title>
        <authorList>
            <person name="Yuan X.-K."/>
            <person name="Li X.-S."/>
            <person name="Nie J."/>
            <person name="De Boer S.H."/>
        </authorList>
    </citation>
    <scope>NUCLEOTIDE SEQUENCE [LARGE SCALE GENOMIC DNA]</scope>
    <source>
        <strain evidence="2">ATCC 33566</strain>
    </source>
</reference>
<dbReference type="EMBL" id="MZMQ01000001">
    <property type="protein sequence ID" value="OQJ63148.1"/>
    <property type="molecule type" value="Genomic_DNA"/>
</dbReference>
<dbReference type="Proteomes" id="UP000215316">
    <property type="component" value="Unassembled WGS sequence"/>
</dbReference>
<evidence type="ECO:0000256" key="1">
    <source>
        <dbReference type="SAM" id="Phobius"/>
    </source>
</evidence>
<dbReference type="OrthoDB" id="5197253at2"/>
<keyword evidence="3" id="KW-1185">Reference proteome</keyword>
<sequence>MSRSISALRAMTDEQLIKEHDEHTTHTVVGTGYYVEELDRRSRERATEASQRLADEGVKLSRRTHALTLVSAGMSALALVAAVLALFLS</sequence>
<keyword evidence="1" id="KW-0472">Membrane</keyword>
<name>A0A225C8Y9_9MICO</name>
<proteinExistence type="predicted"/>
<evidence type="ECO:0000313" key="3">
    <source>
        <dbReference type="Proteomes" id="UP000215316"/>
    </source>
</evidence>
<keyword evidence="1" id="KW-0812">Transmembrane</keyword>
<comment type="caution">
    <text evidence="2">The sequence shown here is derived from an EMBL/GenBank/DDBJ whole genome shotgun (WGS) entry which is preliminary data.</text>
</comment>
<feature type="transmembrane region" description="Helical" evidence="1">
    <location>
        <begin position="66"/>
        <end position="88"/>
    </location>
</feature>
<protein>
    <submittedName>
        <fullName evidence="2">Uncharacterized protein</fullName>
    </submittedName>
</protein>
<gene>
    <name evidence="2" type="ORF">B5P24_09165</name>
</gene>
<accession>A0A225C8Y9</accession>
<dbReference type="RefSeq" id="WP_094128493.1">
    <property type="nucleotide sequence ID" value="NZ_CP040788.1"/>
</dbReference>
<dbReference type="AlphaFoldDB" id="A0A225C8Y9"/>